<evidence type="ECO:0000256" key="9">
    <source>
        <dbReference type="ARBA" id="ARBA00022801"/>
    </source>
</evidence>
<dbReference type="GO" id="GO:0004518">
    <property type="term" value="F:nuclease activity"/>
    <property type="evidence" value="ECO:0007669"/>
    <property type="project" value="UniProtKB-KW"/>
</dbReference>
<dbReference type="GO" id="GO:0016787">
    <property type="term" value="F:hydrolase activity"/>
    <property type="evidence" value="ECO:0007669"/>
    <property type="project" value="UniProtKB-KW"/>
</dbReference>
<protein>
    <recommendedName>
        <fullName evidence="5">Putative nuclease HARBI1</fullName>
    </recommendedName>
    <alternativeName>
        <fullName evidence="11">Harbinger transposase-derived nuclease</fullName>
    </alternativeName>
</protein>
<comment type="function">
    <text evidence="12">Transposase-derived protein that may have nuclease activity. Does not have transposase activity.</text>
</comment>
<keyword evidence="8" id="KW-0479">Metal-binding</keyword>
<gene>
    <name evidence="15" type="primary">LOC113070593</name>
</gene>
<comment type="similarity">
    <text evidence="4">Belongs to the HARBI1 family.</text>
</comment>
<dbReference type="PRINTS" id="PR02086">
    <property type="entry name" value="PUTNUCHARBI1"/>
</dbReference>
<comment type="cofactor">
    <cofactor evidence="1">
        <name>a divalent metal cation</name>
        <dbReference type="ChEBI" id="CHEBI:60240"/>
    </cofactor>
</comment>
<evidence type="ECO:0000256" key="7">
    <source>
        <dbReference type="ARBA" id="ARBA00022722"/>
    </source>
</evidence>
<dbReference type="Proteomes" id="UP000515129">
    <property type="component" value="Unplaced"/>
</dbReference>
<evidence type="ECO:0000256" key="5">
    <source>
        <dbReference type="ARBA" id="ARBA00015519"/>
    </source>
</evidence>
<evidence type="ECO:0000256" key="1">
    <source>
        <dbReference type="ARBA" id="ARBA00001968"/>
    </source>
</evidence>
<dbReference type="OrthoDB" id="10062286at2759"/>
<evidence type="ECO:0000313" key="15">
    <source>
        <dbReference type="RefSeq" id="XP_026099783.1"/>
    </source>
</evidence>
<evidence type="ECO:0000256" key="11">
    <source>
        <dbReference type="ARBA" id="ARBA00030126"/>
    </source>
</evidence>
<dbReference type="Pfam" id="PF13359">
    <property type="entry name" value="DDE_Tnp_4"/>
    <property type="match status" value="1"/>
</dbReference>
<feature type="domain" description="DDE Tnp4" evidence="13">
    <location>
        <begin position="13"/>
        <end position="163"/>
    </location>
</feature>
<dbReference type="GO" id="GO:0005737">
    <property type="term" value="C:cytoplasm"/>
    <property type="evidence" value="ECO:0007669"/>
    <property type="project" value="UniProtKB-SubCell"/>
</dbReference>
<keyword evidence="9" id="KW-0378">Hydrolase</keyword>
<evidence type="ECO:0000256" key="3">
    <source>
        <dbReference type="ARBA" id="ARBA00004496"/>
    </source>
</evidence>
<evidence type="ECO:0000256" key="4">
    <source>
        <dbReference type="ARBA" id="ARBA00006958"/>
    </source>
</evidence>
<reference evidence="15" key="1">
    <citation type="submission" date="2025-08" db="UniProtKB">
        <authorList>
            <consortium name="RefSeq"/>
        </authorList>
    </citation>
    <scope>IDENTIFICATION</scope>
    <source>
        <strain evidence="15">Wakin</strain>
        <tissue evidence="15">Muscle</tissue>
    </source>
</reference>
<dbReference type="PANTHER" id="PTHR22930:SF286">
    <property type="entry name" value="NUCLEASE HARBI1"/>
    <property type="match status" value="1"/>
</dbReference>
<dbReference type="GO" id="GO:0046872">
    <property type="term" value="F:metal ion binding"/>
    <property type="evidence" value="ECO:0007669"/>
    <property type="project" value="UniProtKB-KW"/>
</dbReference>
<evidence type="ECO:0000256" key="2">
    <source>
        <dbReference type="ARBA" id="ARBA00004123"/>
    </source>
</evidence>
<name>A0A6P6MTW3_CARAU</name>
<evidence type="ECO:0000256" key="8">
    <source>
        <dbReference type="ARBA" id="ARBA00022723"/>
    </source>
</evidence>
<keyword evidence="6" id="KW-0963">Cytoplasm</keyword>
<sequence length="189" mass="21254">MRMAGFPGVVGTIDGTHVRIIASSTVNEGTYINRKGIHSINVQVVFDPNYKILDLVPKWPGSTHDARVLSQSGLTGLFKENYVHPGCHLLGDSGYPLKHWLLTPYRRPQGEQQLNCNRAHKVTRAVVESVIGQLKRRLHVLHGEIRHSPERACRIIMACGILHYIFKARDLLLLDDDDEKDDGDDNSDE</sequence>
<evidence type="ECO:0000259" key="13">
    <source>
        <dbReference type="Pfam" id="PF13359"/>
    </source>
</evidence>
<dbReference type="InterPro" id="IPR045249">
    <property type="entry name" value="HARBI1-like"/>
</dbReference>
<evidence type="ECO:0000256" key="10">
    <source>
        <dbReference type="ARBA" id="ARBA00023242"/>
    </source>
</evidence>
<proteinExistence type="inferred from homology"/>
<evidence type="ECO:0000256" key="6">
    <source>
        <dbReference type="ARBA" id="ARBA00022490"/>
    </source>
</evidence>
<keyword evidence="14" id="KW-1185">Reference proteome</keyword>
<evidence type="ECO:0000313" key="14">
    <source>
        <dbReference type="Proteomes" id="UP000515129"/>
    </source>
</evidence>
<keyword evidence="10" id="KW-0539">Nucleus</keyword>
<keyword evidence="7" id="KW-0540">Nuclease</keyword>
<dbReference type="KEGG" id="caua:113070593"/>
<dbReference type="AlphaFoldDB" id="A0A6P6MTW3"/>
<dbReference type="RefSeq" id="XP_026099783.1">
    <property type="nucleotide sequence ID" value="XM_026243998.1"/>
</dbReference>
<evidence type="ECO:0000256" key="12">
    <source>
        <dbReference type="ARBA" id="ARBA00045850"/>
    </source>
</evidence>
<comment type="subcellular location">
    <subcellularLocation>
        <location evidence="3">Cytoplasm</location>
    </subcellularLocation>
    <subcellularLocation>
        <location evidence="2">Nucleus</location>
    </subcellularLocation>
</comment>
<dbReference type="InterPro" id="IPR027806">
    <property type="entry name" value="HARBI1_dom"/>
</dbReference>
<dbReference type="InterPro" id="IPR026103">
    <property type="entry name" value="HARBI1_animal"/>
</dbReference>
<dbReference type="GeneID" id="113070593"/>
<organism evidence="14 15">
    <name type="scientific">Carassius auratus</name>
    <name type="common">Goldfish</name>
    <dbReference type="NCBI Taxonomy" id="7957"/>
    <lineage>
        <taxon>Eukaryota</taxon>
        <taxon>Metazoa</taxon>
        <taxon>Chordata</taxon>
        <taxon>Craniata</taxon>
        <taxon>Vertebrata</taxon>
        <taxon>Euteleostomi</taxon>
        <taxon>Actinopterygii</taxon>
        <taxon>Neopterygii</taxon>
        <taxon>Teleostei</taxon>
        <taxon>Ostariophysi</taxon>
        <taxon>Cypriniformes</taxon>
        <taxon>Cyprinidae</taxon>
        <taxon>Cyprininae</taxon>
        <taxon>Carassius</taxon>
    </lineage>
</organism>
<dbReference type="PANTHER" id="PTHR22930">
    <property type="match status" value="1"/>
</dbReference>
<accession>A0A6P6MTW3</accession>
<dbReference type="GO" id="GO:0005634">
    <property type="term" value="C:nucleus"/>
    <property type="evidence" value="ECO:0007669"/>
    <property type="project" value="UniProtKB-SubCell"/>
</dbReference>